<feature type="region of interest" description="Disordered" evidence="1">
    <location>
        <begin position="88"/>
        <end position="112"/>
    </location>
</feature>
<keyword evidence="3" id="KW-1185">Reference proteome</keyword>
<evidence type="ECO:0000313" key="2">
    <source>
        <dbReference type="EMBL" id="KAH6894316.1"/>
    </source>
</evidence>
<evidence type="ECO:0000256" key="1">
    <source>
        <dbReference type="SAM" id="MobiDB-lite"/>
    </source>
</evidence>
<name>A0A9P9AQ08_9HYPO</name>
<proteinExistence type="predicted"/>
<organism evidence="2 3">
    <name type="scientific">Thelonectria olida</name>
    <dbReference type="NCBI Taxonomy" id="1576542"/>
    <lineage>
        <taxon>Eukaryota</taxon>
        <taxon>Fungi</taxon>
        <taxon>Dikarya</taxon>
        <taxon>Ascomycota</taxon>
        <taxon>Pezizomycotina</taxon>
        <taxon>Sordariomycetes</taxon>
        <taxon>Hypocreomycetidae</taxon>
        <taxon>Hypocreales</taxon>
        <taxon>Nectriaceae</taxon>
        <taxon>Thelonectria</taxon>
    </lineage>
</organism>
<sequence>MYVIRLGGAATRSRRRFSREGILCPNTVPSNFRCYLASLPARKGTRGSEKAFLSASSAPPSTFPPLPPTTIAARSFPLVLYGTSTHISPSTASHSVRRYCPDPLPPNAPDRTQLSLSHPTNAITSNIQHPANHSSTGSTSRWKLPQSVATRLIACPLSDRHNSPSSRDWASRDLSLLSPSAAFNTSLQLGRDILRIIFVAAFVSPRIAELPSASTAILRIVAVLIAPLPTRWRSGRTLS</sequence>
<accession>A0A9P9AQ08</accession>
<comment type="caution">
    <text evidence="2">The sequence shown here is derived from an EMBL/GenBank/DDBJ whole genome shotgun (WGS) entry which is preliminary data.</text>
</comment>
<dbReference type="AlphaFoldDB" id="A0A9P9AQ08"/>
<dbReference type="EMBL" id="JAGPYM010000005">
    <property type="protein sequence ID" value="KAH6894316.1"/>
    <property type="molecule type" value="Genomic_DNA"/>
</dbReference>
<dbReference type="Proteomes" id="UP000777438">
    <property type="component" value="Unassembled WGS sequence"/>
</dbReference>
<gene>
    <name evidence="2" type="ORF">B0T10DRAFT_249221</name>
</gene>
<reference evidence="2 3" key="1">
    <citation type="journal article" date="2021" name="Nat. Commun.">
        <title>Genetic determinants of endophytism in the Arabidopsis root mycobiome.</title>
        <authorList>
            <person name="Mesny F."/>
            <person name="Miyauchi S."/>
            <person name="Thiergart T."/>
            <person name="Pickel B."/>
            <person name="Atanasova L."/>
            <person name="Karlsson M."/>
            <person name="Huettel B."/>
            <person name="Barry K.W."/>
            <person name="Haridas S."/>
            <person name="Chen C."/>
            <person name="Bauer D."/>
            <person name="Andreopoulos W."/>
            <person name="Pangilinan J."/>
            <person name="LaButti K."/>
            <person name="Riley R."/>
            <person name="Lipzen A."/>
            <person name="Clum A."/>
            <person name="Drula E."/>
            <person name="Henrissat B."/>
            <person name="Kohler A."/>
            <person name="Grigoriev I.V."/>
            <person name="Martin F.M."/>
            <person name="Hacquard S."/>
        </authorList>
    </citation>
    <scope>NUCLEOTIDE SEQUENCE [LARGE SCALE GENOMIC DNA]</scope>
    <source>
        <strain evidence="2 3">MPI-CAGE-CH-0241</strain>
    </source>
</reference>
<protein>
    <submittedName>
        <fullName evidence="2">Uncharacterized protein</fullName>
    </submittedName>
</protein>
<evidence type="ECO:0000313" key="3">
    <source>
        <dbReference type="Proteomes" id="UP000777438"/>
    </source>
</evidence>